<feature type="domain" description="TNase-like" evidence="2">
    <location>
        <begin position="38"/>
        <end position="169"/>
    </location>
</feature>
<evidence type="ECO:0000256" key="1">
    <source>
        <dbReference type="SAM" id="SignalP"/>
    </source>
</evidence>
<proteinExistence type="predicted"/>
<comment type="caution">
    <text evidence="3">The sequence shown here is derived from an EMBL/GenBank/DDBJ whole genome shotgun (WGS) entry which is preliminary data.</text>
</comment>
<dbReference type="Pfam" id="PF00565">
    <property type="entry name" value="SNase"/>
    <property type="match status" value="1"/>
</dbReference>
<keyword evidence="4" id="KW-1185">Reference proteome</keyword>
<dbReference type="Proteomes" id="UP000619295">
    <property type="component" value="Unassembled WGS sequence"/>
</dbReference>
<dbReference type="PANTHER" id="PTHR12302">
    <property type="entry name" value="EBNA2 BINDING PROTEIN P100"/>
    <property type="match status" value="1"/>
</dbReference>
<dbReference type="InterPro" id="IPR035437">
    <property type="entry name" value="SNase_OB-fold_sf"/>
</dbReference>
<protein>
    <submittedName>
        <fullName evidence="3">Thermonuclease family protein</fullName>
    </submittedName>
</protein>
<name>A0A927I3F9_9HYPH</name>
<feature type="signal peptide" evidence="1">
    <location>
        <begin position="1"/>
        <end position="26"/>
    </location>
</feature>
<dbReference type="InterPro" id="IPR016071">
    <property type="entry name" value="Staphylococal_nuclease_OB-fold"/>
</dbReference>
<sequence length="194" mass="21024">MNWLRDARLFGCLGVVALAAPCLAQALSTGTYRPKLPAQSPPLRVEVIDGTRFRDIETKTVFRLYGIETCAPGQMATLGRQPWPCGTMATAWLVTATLNRWLACAVIREDGDERLARCATASHPDLAASMLREGVAVLAPAAAEDQTNPPSYGQAEQQARKAYRGLWSSTFEMPWDWRAHRSSAAPAAPGEAAP</sequence>
<dbReference type="SMART" id="SM00318">
    <property type="entry name" value="SNc"/>
    <property type="match status" value="1"/>
</dbReference>
<dbReference type="AlphaFoldDB" id="A0A927I3F9"/>
<organism evidence="3 4">
    <name type="scientific">Bosea spartocytisi</name>
    <dbReference type="NCBI Taxonomy" id="2773451"/>
    <lineage>
        <taxon>Bacteria</taxon>
        <taxon>Pseudomonadati</taxon>
        <taxon>Pseudomonadota</taxon>
        <taxon>Alphaproteobacteria</taxon>
        <taxon>Hyphomicrobiales</taxon>
        <taxon>Boseaceae</taxon>
        <taxon>Bosea</taxon>
    </lineage>
</organism>
<accession>A0A927I3F9</accession>
<dbReference type="SUPFAM" id="SSF50199">
    <property type="entry name" value="Staphylococcal nuclease"/>
    <property type="match status" value="1"/>
</dbReference>
<evidence type="ECO:0000259" key="2">
    <source>
        <dbReference type="SMART" id="SM00318"/>
    </source>
</evidence>
<dbReference type="RefSeq" id="WP_089172763.1">
    <property type="nucleotide sequence ID" value="NZ_JACXWY010000030.1"/>
</dbReference>
<dbReference type="PANTHER" id="PTHR12302:SF26">
    <property type="entry name" value="BLR1266 PROTEIN"/>
    <property type="match status" value="1"/>
</dbReference>
<gene>
    <name evidence="3" type="ORF">IED13_25900</name>
</gene>
<dbReference type="EMBL" id="JACXWY010000030">
    <property type="protein sequence ID" value="MBD3849148.1"/>
    <property type="molecule type" value="Genomic_DNA"/>
</dbReference>
<feature type="chain" id="PRO_5037019593" evidence="1">
    <location>
        <begin position="27"/>
        <end position="194"/>
    </location>
</feature>
<dbReference type="Gene3D" id="2.40.50.90">
    <property type="match status" value="1"/>
</dbReference>
<keyword evidence="1" id="KW-0732">Signal</keyword>
<reference evidence="3" key="1">
    <citation type="submission" date="2020-09" db="EMBL/GenBank/DDBJ databases">
        <title>Bosea spartocytisi sp. nov. a root nodule endophyte of Spartocytisus supranubius in the high mountain ecosystem fo the Teide National Park (Canary Islands, Spain).</title>
        <authorList>
            <person name="Pulido-Suarez L."/>
            <person name="Peix A."/>
            <person name="Igual J.M."/>
            <person name="Socas-Perez N."/>
            <person name="Velazquez E."/>
            <person name="Flores-Felix J.D."/>
            <person name="Leon-Barrios M."/>
        </authorList>
    </citation>
    <scope>NUCLEOTIDE SEQUENCE</scope>
    <source>
        <strain evidence="3">SSUT16</strain>
    </source>
</reference>
<evidence type="ECO:0000313" key="4">
    <source>
        <dbReference type="Proteomes" id="UP000619295"/>
    </source>
</evidence>
<evidence type="ECO:0000313" key="3">
    <source>
        <dbReference type="EMBL" id="MBD3849148.1"/>
    </source>
</evidence>